<evidence type="ECO:0000313" key="1">
    <source>
        <dbReference type="EMBL" id="GMN73460.1"/>
    </source>
</evidence>
<feature type="non-terminal residue" evidence="1">
    <location>
        <position position="1"/>
    </location>
</feature>
<comment type="caution">
    <text evidence="1">The sequence shown here is derived from an EMBL/GenBank/DDBJ whole genome shotgun (WGS) entry which is preliminary data.</text>
</comment>
<reference evidence="1" key="1">
    <citation type="submission" date="2023-07" db="EMBL/GenBank/DDBJ databases">
        <title>draft genome sequence of fig (Ficus carica).</title>
        <authorList>
            <person name="Takahashi T."/>
            <person name="Nishimura K."/>
        </authorList>
    </citation>
    <scope>NUCLEOTIDE SEQUENCE</scope>
</reference>
<dbReference type="EMBL" id="BTGU01018392">
    <property type="protein sequence ID" value="GMN73460.1"/>
    <property type="molecule type" value="Genomic_DNA"/>
</dbReference>
<sequence length="40" mass="4491">RSCTYLSCYVPRNAAPLPSTAAGYFLFDEGYSLVKLVKCW</sequence>
<evidence type="ECO:0000313" key="2">
    <source>
        <dbReference type="Proteomes" id="UP001187192"/>
    </source>
</evidence>
<accession>A0AA88JGM8</accession>
<proteinExistence type="predicted"/>
<organism evidence="1 2">
    <name type="scientific">Ficus carica</name>
    <name type="common">Common fig</name>
    <dbReference type="NCBI Taxonomy" id="3494"/>
    <lineage>
        <taxon>Eukaryota</taxon>
        <taxon>Viridiplantae</taxon>
        <taxon>Streptophyta</taxon>
        <taxon>Embryophyta</taxon>
        <taxon>Tracheophyta</taxon>
        <taxon>Spermatophyta</taxon>
        <taxon>Magnoliopsida</taxon>
        <taxon>eudicotyledons</taxon>
        <taxon>Gunneridae</taxon>
        <taxon>Pentapetalae</taxon>
        <taxon>rosids</taxon>
        <taxon>fabids</taxon>
        <taxon>Rosales</taxon>
        <taxon>Moraceae</taxon>
        <taxon>Ficeae</taxon>
        <taxon>Ficus</taxon>
    </lineage>
</organism>
<dbReference type="AlphaFoldDB" id="A0AA88JGM8"/>
<protein>
    <submittedName>
        <fullName evidence="1">Uncharacterized protein</fullName>
    </submittedName>
</protein>
<gene>
    <name evidence="1" type="ORF">TIFTF001_055720</name>
</gene>
<dbReference type="Proteomes" id="UP001187192">
    <property type="component" value="Unassembled WGS sequence"/>
</dbReference>
<name>A0AA88JGM8_FICCA</name>
<keyword evidence="2" id="KW-1185">Reference proteome</keyword>